<evidence type="ECO:0000256" key="2">
    <source>
        <dbReference type="ARBA" id="ARBA00006275"/>
    </source>
</evidence>
<reference evidence="8 9" key="1">
    <citation type="submission" date="2018-11" db="EMBL/GenBank/DDBJ databases">
        <authorList>
            <person name="Zhou Z."/>
            <person name="Wang G."/>
        </authorList>
    </citation>
    <scope>NUCLEOTIDE SEQUENCE [LARGE SCALE GENOMIC DNA]</scope>
    <source>
        <strain evidence="8 9">KCTC42998</strain>
    </source>
</reference>
<gene>
    <name evidence="8" type="ORF">EHT87_17240</name>
</gene>
<keyword evidence="5" id="KW-0998">Cell outer membrane</keyword>
<evidence type="ECO:0000256" key="5">
    <source>
        <dbReference type="ARBA" id="ARBA00023237"/>
    </source>
</evidence>
<sequence length="575" mass="64101">MKKITIFLFIVCCMMATSCSDKFLEVQPKAALSNTVLQNKAGINALLIGAYSLLDGWATAEGAYRSYQSSGDNWVYGSVASDDAYKGTIAGDQPPISLIEQGNIQSDNIYFRGKWRGMYDGIARANDVLQNLPMAKDLTEAESKQIIAESRFLRGHYHFELKKMFNMVPYIDDKTYSPSDLESTKVPNSEDIWPKINADLQAAYDVLPPTQTQKGRVTKWAAAATLAKAYLFQKKYAEAKTLLDAIVASGQYKLMPLYHDNFRAVTNNNAESIFEIEHSVNDGASGGENGNIGATLNYPYGGGGVTTCCGFFQPSQNLVNAFKTDANGLPLPDDFNKEDIKSDQGIESTAPFTPYEGTVDPRLDHTVGRRGIPFLDWGVHPGKLYVRDQAYGGPYSPKKHVMYRSDVGTNTFASNPRLNANNYRMIRYSHVLLWLAEAEVEVGSLEKARDYVNQIRRRAANPDGFVKGADGKPAANYVIKEYTSAWTDKAVARKAVQFEERLEFGMEGHRRFDLVRWGIADQVLNAYYPAEAKKRSYLNGVTFIKGKHEYFPIPLQEILNSQKNGQPTLKQNPGY</sequence>
<keyword evidence="4" id="KW-0472">Membrane</keyword>
<feature type="domain" description="RagB/SusD" evidence="6">
    <location>
        <begin position="271"/>
        <end position="575"/>
    </location>
</feature>
<dbReference type="AlphaFoldDB" id="A0A3P1CL35"/>
<dbReference type="EMBL" id="RQJP01000003">
    <property type="protein sequence ID" value="RRB13995.1"/>
    <property type="molecule type" value="Genomic_DNA"/>
</dbReference>
<dbReference type="Gene3D" id="1.25.40.390">
    <property type="match status" value="1"/>
</dbReference>
<evidence type="ECO:0000313" key="9">
    <source>
        <dbReference type="Proteomes" id="UP000274271"/>
    </source>
</evidence>
<comment type="similarity">
    <text evidence="2">Belongs to the SusD family.</text>
</comment>
<dbReference type="PROSITE" id="PS51257">
    <property type="entry name" value="PROKAR_LIPOPROTEIN"/>
    <property type="match status" value="1"/>
</dbReference>
<evidence type="ECO:0000256" key="3">
    <source>
        <dbReference type="ARBA" id="ARBA00022729"/>
    </source>
</evidence>
<dbReference type="InterPro" id="IPR011990">
    <property type="entry name" value="TPR-like_helical_dom_sf"/>
</dbReference>
<evidence type="ECO:0000256" key="4">
    <source>
        <dbReference type="ARBA" id="ARBA00023136"/>
    </source>
</evidence>
<comment type="caution">
    <text evidence="8">The sequence shown here is derived from an EMBL/GenBank/DDBJ whole genome shotgun (WGS) entry which is preliminary data.</text>
</comment>
<dbReference type="GO" id="GO:0009279">
    <property type="term" value="C:cell outer membrane"/>
    <property type="evidence" value="ECO:0007669"/>
    <property type="project" value="UniProtKB-SubCell"/>
</dbReference>
<name>A0A3P1CL35_9BACT</name>
<dbReference type="InterPro" id="IPR012944">
    <property type="entry name" value="SusD_RagB_dom"/>
</dbReference>
<keyword evidence="9" id="KW-1185">Reference proteome</keyword>
<dbReference type="OrthoDB" id="9792139at2"/>
<evidence type="ECO:0000259" key="7">
    <source>
        <dbReference type="Pfam" id="PF14322"/>
    </source>
</evidence>
<dbReference type="SUPFAM" id="SSF48452">
    <property type="entry name" value="TPR-like"/>
    <property type="match status" value="1"/>
</dbReference>
<evidence type="ECO:0000313" key="8">
    <source>
        <dbReference type="EMBL" id="RRB13995.1"/>
    </source>
</evidence>
<accession>A0A3P1CL35</accession>
<organism evidence="8 9">
    <name type="scientific">Larkinella knui</name>
    <dbReference type="NCBI Taxonomy" id="2025310"/>
    <lineage>
        <taxon>Bacteria</taxon>
        <taxon>Pseudomonadati</taxon>
        <taxon>Bacteroidota</taxon>
        <taxon>Cytophagia</taxon>
        <taxon>Cytophagales</taxon>
        <taxon>Spirosomataceae</taxon>
        <taxon>Larkinella</taxon>
    </lineage>
</organism>
<proteinExistence type="inferred from homology"/>
<dbReference type="Pfam" id="PF07980">
    <property type="entry name" value="SusD_RagB"/>
    <property type="match status" value="1"/>
</dbReference>
<dbReference type="Pfam" id="PF14322">
    <property type="entry name" value="SusD-like_3"/>
    <property type="match status" value="1"/>
</dbReference>
<dbReference type="InterPro" id="IPR033985">
    <property type="entry name" value="SusD-like_N"/>
</dbReference>
<comment type="subcellular location">
    <subcellularLocation>
        <location evidence="1">Cell outer membrane</location>
    </subcellularLocation>
</comment>
<protein>
    <submittedName>
        <fullName evidence="8">RagB/SusD family nutrient uptake outer membrane protein</fullName>
    </submittedName>
</protein>
<dbReference type="RefSeq" id="WP_124907891.1">
    <property type="nucleotide sequence ID" value="NZ_RQJP01000003.1"/>
</dbReference>
<evidence type="ECO:0000259" key="6">
    <source>
        <dbReference type="Pfam" id="PF07980"/>
    </source>
</evidence>
<feature type="domain" description="SusD-like N-terminal" evidence="7">
    <location>
        <begin position="22"/>
        <end position="231"/>
    </location>
</feature>
<keyword evidence="3" id="KW-0732">Signal</keyword>
<evidence type="ECO:0000256" key="1">
    <source>
        <dbReference type="ARBA" id="ARBA00004442"/>
    </source>
</evidence>
<dbReference type="Proteomes" id="UP000274271">
    <property type="component" value="Unassembled WGS sequence"/>
</dbReference>